<reference evidence="2" key="1">
    <citation type="submission" date="2021-06" db="EMBL/GenBank/DDBJ databases">
        <title>Parelaphostrongylus tenuis whole genome reference sequence.</title>
        <authorList>
            <person name="Garwood T.J."/>
            <person name="Larsen P.A."/>
            <person name="Fountain-Jones N.M."/>
            <person name="Garbe J.R."/>
            <person name="Macchietto M.G."/>
            <person name="Kania S.A."/>
            <person name="Gerhold R.W."/>
            <person name="Richards J.E."/>
            <person name="Wolf T.M."/>
        </authorList>
    </citation>
    <scope>NUCLEOTIDE SEQUENCE</scope>
    <source>
        <strain evidence="2">MNPRO001-30</strain>
        <tissue evidence="2">Meninges</tissue>
    </source>
</reference>
<feature type="region of interest" description="Disordered" evidence="1">
    <location>
        <begin position="160"/>
        <end position="209"/>
    </location>
</feature>
<evidence type="ECO:0000313" key="3">
    <source>
        <dbReference type="Proteomes" id="UP001196413"/>
    </source>
</evidence>
<feature type="compositionally biased region" description="Low complexity" evidence="1">
    <location>
        <begin position="184"/>
        <end position="199"/>
    </location>
</feature>
<keyword evidence="3" id="KW-1185">Reference proteome</keyword>
<accession>A0AAD5QEE2</accession>
<dbReference type="AlphaFoldDB" id="A0AAD5QEE2"/>
<dbReference type="Proteomes" id="UP001196413">
    <property type="component" value="Unassembled WGS sequence"/>
</dbReference>
<sequence length="209" mass="24982">MPRLVDSRSWDLLREVPDEHFRLVKEVLSLRQKITLARETCHFLRRCIKHHVIPPFIRRRRVLDELRIHPEDRPRLEEMEMRLLRTALRHKNSTMHTFMRRCDMLEADCSRCLEPSVWQRIMDGSSFICSSLGIDTKETLDRKFAEMFNELRALRRPISPFRRPVSPTRWPTSPSRRPAPPSRRPASPLRRPVSPARRPITPECEPLYY</sequence>
<feature type="compositionally biased region" description="Low complexity" evidence="1">
    <location>
        <begin position="162"/>
        <end position="176"/>
    </location>
</feature>
<dbReference type="EMBL" id="JAHQIW010000174">
    <property type="protein sequence ID" value="KAJ1346449.1"/>
    <property type="molecule type" value="Genomic_DNA"/>
</dbReference>
<protein>
    <submittedName>
        <fullName evidence="2">Uncharacterized protein</fullName>
    </submittedName>
</protein>
<comment type="caution">
    <text evidence="2">The sequence shown here is derived from an EMBL/GenBank/DDBJ whole genome shotgun (WGS) entry which is preliminary data.</text>
</comment>
<name>A0AAD5QEE2_PARTN</name>
<evidence type="ECO:0000256" key="1">
    <source>
        <dbReference type="SAM" id="MobiDB-lite"/>
    </source>
</evidence>
<organism evidence="2 3">
    <name type="scientific">Parelaphostrongylus tenuis</name>
    <name type="common">Meningeal worm</name>
    <dbReference type="NCBI Taxonomy" id="148309"/>
    <lineage>
        <taxon>Eukaryota</taxon>
        <taxon>Metazoa</taxon>
        <taxon>Ecdysozoa</taxon>
        <taxon>Nematoda</taxon>
        <taxon>Chromadorea</taxon>
        <taxon>Rhabditida</taxon>
        <taxon>Rhabditina</taxon>
        <taxon>Rhabditomorpha</taxon>
        <taxon>Strongyloidea</taxon>
        <taxon>Metastrongylidae</taxon>
        <taxon>Parelaphostrongylus</taxon>
    </lineage>
</organism>
<evidence type="ECO:0000313" key="2">
    <source>
        <dbReference type="EMBL" id="KAJ1346449.1"/>
    </source>
</evidence>
<gene>
    <name evidence="2" type="ORF">KIN20_001229</name>
</gene>
<proteinExistence type="predicted"/>